<dbReference type="GO" id="GO:0008270">
    <property type="term" value="F:zinc ion binding"/>
    <property type="evidence" value="ECO:0007669"/>
    <property type="project" value="UniProtKB-KW"/>
</dbReference>
<comment type="caution">
    <text evidence="3">The sequence shown here is derived from an EMBL/GenBank/DDBJ whole genome shotgun (WGS) entry which is preliminary data.</text>
</comment>
<keyword evidence="4" id="KW-1185">Reference proteome</keyword>
<dbReference type="InterPro" id="IPR036236">
    <property type="entry name" value="Znf_C2H2_sf"/>
</dbReference>
<keyword evidence="1" id="KW-0862">Zinc</keyword>
<name>A0AAQ4DAF9_AMBAM</name>
<evidence type="ECO:0000313" key="4">
    <source>
        <dbReference type="Proteomes" id="UP001321473"/>
    </source>
</evidence>
<dbReference type="Proteomes" id="UP001321473">
    <property type="component" value="Unassembled WGS sequence"/>
</dbReference>
<proteinExistence type="predicted"/>
<dbReference type="SUPFAM" id="SSF57667">
    <property type="entry name" value="beta-beta-alpha zinc fingers"/>
    <property type="match status" value="1"/>
</dbReference>
<reference evidence="3 4" key="1">
    <citation type="journal article" date="2023" name="Arcadia Sci">
        <title>De novo assembly of a long-read Amblyomma americanum tick genome.</title>
        <authorList>
            <person name="Chou S."/>
            <person name="Poskanzer K.E."/>
            <person name="Rollins M."/>
            <person name="Thuy-Boun P.S."/>
        </authorList>
    </citation>
    <scope>NUCLEOTIDE SEQUENCE [LARGE SCALE GENOMIC DNA]</scope>
    <source>
        <strain evidence="3">F_SG_1</strain>
        <tissue evidence="3">Salivary glands</tissue>
    </source>
</reference>
<dbReference type="InterPro" id="IPR013087">
    <property type="entry name" value="Znf_C2H2_type"/>
</dbReference>
<evidence type="ECO:0000256" key="1">
    <source>
        <dbReference type="PROSITE-ProRule" id="PRU00042"/>
    </source>
</evidence>
<protein>
    <recommendedName>
        <fullName evidence="2">C2H2-type domain-containing protein</fullName>
    </recommendedName>
</protein>
<organism evidence="3 4">
    <name type="scientific">Amblyomma americanum</name>
    <name type="common">Lone star tick</name>
    <dbReference type="NCBI Taxonomy" id="6943"/>
    <lineage>
        <taxon>Eukaryota</taxon>
        <taxon>Metazoa</taxon>
        <taxon>Ecdysozoa</taxon>
        <taxon>Arthropoda</taxon>
        <taxon>Chelicerata</taxon>
        <taxon>Arachnida</taxon>
        <taxon>Acari</taxon>
        <taxon>Parasitiformes</taxon>
        <taxon>Ixodida</taxon>
        <taxon>Ixodoidea</taxon>
        <taxon>Ixodidae</taxon>
        <taxon>Amblyomminae</taxon>
        <taxon>Amblyomma</taxon>
    </lineage>
</organism>
<accession>A0AAQ4DAF9</accession>
<gene>
    <name evidence="3" type="ORF">V5799_002918</name>
</gene>
<dbReference type="SMART" id="SM00355">
    <property type="entry name" value="ZnF_C2H2"/>
    <property type="match status" value="2"/>
</dbReference>
<dbReference type="AlphaFoldDB" id="A0AAQ4DAF9"/>
<evidence type="ECO:0000313" key="3">
    <source>
        <dbReference type="EMBL" id="KAK8759449.1"/>
    </source>
</evidence>
<evidence type="ECO:0000259" key="2">
    <source>
        <dbReference type="PROSITE" id="PS50157"/>
    </source>
</evidence>
<keyword evidence="1" id="KW-0479">Metal-binding</keyword>
<dbReference type="Gene3D" id="3.30.160.60">
    <property type="entry name" value="Classic Zinc Finger"/>
    <property type="match status" value="1"/>
</dbReference>
<feature type="domain" description="C2H2-type" evidence="2">
    <location>
        <begin position="55"/>
        <end position="78"/>
    </location>
</feature>
<dbReference type="PROSITE" id="PS50157">
    <property type="entry name" value="ZINC_FINGER_C2H2_2"/>
    <property type="match status" value="1"/>
</dbReference>
<keyword evidence="1" id="KW-0863">Zinc-finger</keyword>
<dbReference type="EMBL" id="JARKHS020033031">
    <property type="protein sequence ID" value="KAK8759449.1"/>
    <property type="molecule type" value="Genomic_DNA"/>
</dbReference>
<dbReference type="PROSITE" id="PS00028">
    <property type="entry name" value="ZINC_FINGER_C2H2_1"/>
    <property type="match status" value="1"/>
</dbReference>
<sequence>MEGPSAPPAESPVRDKYQCPVCQAEFVLEQSRRRHVRKQHPEAARSLSGSAKASYSCDQCTNVFARRGQLLQHHEQNHGFVSRLSTHQFSSYSGSGIPCAYLLSKSTTEETMVAFFQAIKDRLGEALCIELFMSDDAPAYYNA</sequence>